<dbReference type="OrthoDB" id="6496349at2759"/>
<evidence type="ECO:0000256" key="4">
    <source>
        <dbReference type="RuleBase" id="RU000304"/>
    </source>
</evidence>
<dbReference type="GO" id="GO:0005737">
    <property type="term" value="C:cytoplasm"/>
    <property type="evidence" value="ECO:0007669"/>
    <property type="project" value="TreeGrafter"/>
</dbReference>
<dbReference type="AlphaFoldDB" id="A0A443RV55"/>
<keyword evidence="4" id="KW-0723">Serine/threonine-protein kinase</keyword>
<dbReference type="GO" id="GO:0004674">
    <property type="term" value="F:protein serine/threonine kinase activity"/>
    <property type="evidence" value="ECO:0007669"/>
    <property type="project" value="UniProtKB-KW"/>
</dbReference>
<comment type="caution">
    <text evidence="6">The sequence shown here is derived from an EMBL/GenBank/DDBJ whole genome shotgun (WGS) entry which is preliminary data.</text>
</comment>
<name>A0A443RV55_9ACAR</name>
<gene>
    <name evidence="6" type="ORF">B4U80_08789</name>
</gene>
<protein>
    <submittedName>
        <fullName evidence="6">Protein kinase-like protein 1</fullName>
    </submittedName>
</protein>
<dbReference type="Gene3D" id="1.10.510.10">
    <property type="entry name" value="Transferase(Phosphotransferase) domain 1"/>
    <property type="match status" value="1"/>
</dbReference>
<keyword evidence="2 3" id="KW-0067">ATP-binding</keyword>
<evidence type="ECO:0000259" key="5">
    <source>
        <dbReference type="PROSITE" id="PS50011"/>
    </source>
</evidence>
<dbReference type="EMBL" id="NCKV01030793">
    <property type="protein sequence ID" value="RWS19055.1"/>
    <property type="molecule type" value="Genomic_DNA"/>
</dbReference>
<sequence length="272" mass="31285">MKQKLGAGAFATVFKAVKANQTSACKVIDTTTKKKHRYNDLKSELYVLQKVQHQNLIRLYEHFMIDDTVYLFIEFAPGGTVSDHVRKNGPLSETESKRLFKQMCGAVHHMHMKGISHRDLKLGNILLSEKGECKVTDFGLSRLSYRRDKGIIFTNKYSGTEPYMSSEILCLKFKTAEEAKKWYYDPLPADIWALGICLYAMINKAYPFNPEDKDLMLSNQLNRKIRNKLSEEAKDLMLHLLNREVMSRVTFHCINAHSWLNTDAGEDKAINK</sequence>
<keyword evidence="6" id="KW-0808">Transferase</keyword>
<feature type="binding site" evidence="3">
    <location>
        <position position="26"/>
    </location>
    <ligand>
        <name>ATP</name>
        <dbReference type="ChEBI" id="CHEBI:30616"/>
    </ligand>
</feature>
<dbReference type="Proteomes" id="UP000288716">
    <property type="component" value="Unassembled WGS sequence"/>
</dbReference>
<dbReference type="SUPFAM" id="SSF56112">
    <property type="entry name" value="Protein kinase-like (PK-like)"/>
    <property type="match status" value="1"/>
</dbReference>
<dbReference type="InterPro" id="IPR008271">
    <property type="entry name" value="Ser/Thr_kinase_AS"/>
</dbReference>
<keyword evidence="1 3" id="KW-0547">Nucleotide-binding</keyword>
<dbReference type="InterPro" id="IPR011009">
    <property type="entry name" value="Kinase-like_dom_sf"/>
</dbReference>
<keyword evidence="7" id="KW-1185">Reference proteome</keyword>
<dbReference type="STRING" id="299467.A0A443RV55"/>
<dbReference type="VEuPathDB" id="VectorBase:LDEU012985"/>
<evidence type="ECO:0000256" key="2">
    <source>
        <dbReference type="ARBA" id="ARBA00022840"/>
    </source>
</evidence>
<feature type="domain" description="Protein kinase" evidence="5">
    <location>
        <begin position="1"/>
        <end position="260"/>
    </location>
</feature>
<evidence type="ECO:0000256" key="3">
    <source>
        <dbReference type="PROSITE-ProRule" id="PRU10141"/>
    </source>
</evidence>
<organism evidence="6 7">
    <name type="scientific">Leptotrombidium deliense</name>
    <dbReference type="NCBI Taxonomy" id="299467"/>
    <lineage>
        <taxon>Eukaryota</taxon>
        <taxon>Metazoa</taxon>
        <taxon>Ecdysozoa</taxon>
        <taxon>Arthropoda</taxon>
        <taxon>Chelicerata</taxon>
        <taxon>Arachnida</taxon>
        <taxon>Acari</taxon>
        <taxon>Acariformes</taxon>
        <taxon>Trombidiformes</taxon>
        <taxon>Prostigmata</taxon>
        <taxon>Anystina</taxon>
        <taxon>Parasitengona</taxon>
        <taxon>Trombiculoidea</taxon>
        <taxon>Trombiculidae</taxon>
        <taxon>Leptotrombidium</taxon>
    </lineage>
</organism>
<keyword evidence="6" id="KW-0418">Kinase</keyword>
<evidence type="ECO:0000313" key="7">
    <source>
        <dbReference type="Proteomes" id="UP000288716"/>
    </source>
</evidence>
<dbReference type="PANTHER" id="PTHR24346:SF75">
    <property type="entry name" value="AURORA KINASE"/>
    <property type="match status" value="1"/>
</dbReference>
<dbReference type="GO" id="GO:0005524">
    <property type="term" value="F:ATP binding"/>
    <property type="evidence" value="ECO:0007669"/>
    <property type="project" value="UniProtKB-UniRule"/>
</dbReference>
<dbReference type="PROSITE" id="PS50011">
    <property type="entry name" value="PROTEIN_KINASE_DOM"/>
    <property type="match status" value="1"/>
</dbReference>
<dbReference type="SMART" id="SM00220">
    <property type="entry name" value="S_TKc"/>
    <property type="match status" value="1"/>
</dbReference>
<dbReference type="InterPro" id="IPR000719">
    <property type="entry name" value="Prot_kinase_dom"/>
</dbReference>
<evidence type="ECO:0000313" key="6">
    <source>
        <dbReference type="EMBL" id="RWS19055.1"/>
    </source>
</evidence>
<dbReference type="InterPro" id="IPR017441">
    <property type="entry name" value="Protein_kinase_ATP_BS"/>
</dbReference>
<dbReference type="PROSITE" id="PS00107">
    <property type="entry name" value="PROTEIN_KINASE_ATP"/>
    <property type="match status" value="1"/>
</dbReference>
<dbReference type="PIRSF" id="PIRSF000654">
    <property type="entry name" value="Integrin-linked_kinase"/>
    <property type="match status" value="1"/>
</dbReference>
<dbReference type="PANTHER" id="PTHR24346">
    <property type="entry name" value="MAP/MICROTUBULE AFFINITY-REGULATING KINASE"/>
    <property type="match status" value="1"/>
</dbReference>
<dbReference type="Pfam" id="PF00069">
    <property type="entry name" value="Pkinase"/>
    <property type="match status" value="1"/>
</dbReference>
<dbReference type="GO" id="GO:0035556">
    <property type="term" value="P:intracellular signal transduction"/>
    <property type="evidence" value="ECO:0007669"/>
    <property type="project" value="TreeGrafter"/>
</dbReference>
<accession>A0A443RV55</accession>
<evidence type="ECO:0000256" key="1">
    <source>
        <dbReference type="ARBA" id="ARBA00022741"/>
    </source>
</evidence>
<proteinExistence type="inferred from homology"/>
<reference evidence="6 7" key="1">
    <citation type="journal article" date="2018" name="Gigascience">
        <title>Genomes of trombidid mites reveal novel predicted allergens and laterally-transferred genes associated with secondary metabolism.</title>
        <authorList>
            <person name="Dong X."/>
            <person name="Chaisiri K."/>
            <person name="Xia D."/>
            <person name="Armstrong S.D."/>
            <person name="Fang Y."/>
            <person name="Donnelly M.J."/>
            <person name="Kadowaki T."/>
            <person name="McGarry J.W."/>
            <person name="Darby A.C."/>
            <person name="Makepeace B.L."/>
        </authorList>
    </citation>
    <scope>NUCLEOTIDE SEQUENCE [LARGE SCALE GENOMIC DNA]</scope>
    <source>
        <strain evidence="6">UoL-UT</strain>
    </source>
</reference>
<dbReference type="PROSITE" id="PS00108">
    <property type="entry name" value="PROTEIN_KINASE_ST"/>
    <property type="match status" value="1"/>
</dbReference>
<comment type="similarity">
    <text evidence="4">Belongs to the protein kinase superfamily.</text>
</comment>